<protein>
    <recommendedName>
        <fullName evidence="5">DUF1598 domain-containing protein</fullName>
    </recommendedName>
</protein>
<dbReference type="RefSeq" id="WP_147868910.1">
    <property type="nucleotide sequence ID" value="NZ_CP036264.1"/>
</dbReference>
<dbReference type="AlphaFoldDB" id="A0A5B9MHJ0"/>
<reference evidence="3 4" key="1">
    <citation type="submission" date="2019-02" db="EMBL/GenBank/DDBJ databases">
        <title>Planctomycetal bacteria perform biofilm scaping via a novel small molecule.</title>
        <authorList>
            <person name="Jeske O."/>
            <person name="Boedeker C."/>
            <person name="Wiegand S."/>
            <person name="Breitling P."/>
            <person name="Kallscheuer N."/>
            <person name="Jogler M."/>
            <person name="Rohde M."/>
            <person name="Petersen J."/>
            <person name="Medema M.H."/>
            <person name="Surup F."/>
            <person name="Jogler C."/>
        </authorList>
    </citation>
    <scope>NUCLEOTIDE SEQUENCE [LARGE SCALE GENOMIC DNA]</scope>
    <source>
        <strain evidence="3 4">Mal15</strain>
    </source>
</reference>
<proteinExistence type="predicted"/>
<gene>
    <name evidence="3" type="ORF">Mal15_35910</name>
</gene>
<feature type="signal peptide" evidence="2">
    <location>
        <begin position="1"/>
        <end position="26"/>
    </location>
</feature>
<accession>A0A5B9MHJ0</accession>
<name>A0A5B9MHJ0_9BACT</name>
<keyword evidence="4" id="KW-1185">Reference proteome</keyword>
<evidence type="ECO:0000313" key="3">
    <source>
        <dbReference type="EMBL" id="QEF99526.1"/>
    </source>
</evidence>
<dbReference type="KEGG" id="smam:Mal15_35910"/>
<evidence type="ECO:0000256" key="1">
    <source>
        <dbReference type="SAM" id="MobiDB-lite"/>
    </source>
</evidence>
<dbReference type="InterPro" id="IPR011487">
    <property type="entry name" value="DUF1598"/>
</dbReference>
<feature type="region of interest" description="Disordered" evidence="1">
    <location>
        <begin position="444"/>
        <end position="466"/>
    </location>
</feature>
<dbReference type="Proteomes" id="UP000321353">
    <property type="component" value="Chromosome"/>
</dbReference>
<evidence type="ECO:0008006" key="5">
    <source>
        <dbReference type="Google" id="ProtNLM"/>
    </source>
</evidence>
<dbReference type="EMBL" id="CP036264">
    <property type="protein sequence ID" value="QEF99526.1"/>
    <property type="molecule type" value="Genomic_DNA"/>
</dbReference>
<organism evidence="3 4">
    <name type="scientific">Stieleria maiorica</name>
    <dbReference type="NCBI Taxonomy" id="2795974"/>
    <lineage>
        <taxon>Bacteria</taxon>
        <taxon>Pseudomonadati</taxon>
        <taxon>Planctomycetota</taxon>
        <taxon>Planctomycetia</taxon>
        <taxon>Pirellulales</taxon>
        <taxon>Pirellulaceae</taxon>
        <taxon>Stieleria</taxon>
    </lineage>
</organism>
<evidence type="ECO:0000256" key="2">
    <source>
        <dbReference type="SAM" id="SignalP"/>
    </source>
</evidence>
<sequence precursor="true">MTRLFRTYLLAALAAAFFTSGSSVYGQDNGGGGGGGTNINFAQPIAGVDIDAQGVLKVRQFDPRVARQRLMAARQMRDNDLMRGSKLRKVSLQRMEAALQEQLAAGGAIGDDLKTLAGLTSIQYVFYYPETRDIVVAGPAEGFVADPTERFVGIESGKPTVLLEDLATALRAFAPGQPATGVISVSIDPTQEGLQRMQQFLASVRGRVQPSDAARLAVGLKNNLGLQDVTIRGIPTDTHFARVLVEADYRMKLIGIGLERLPMRFQSYVDRANPSAVAANAMERWYFQPRYDGIAVSEDGLAMKINERGVELVGENERVSGGKRTITRRVNKASQAFCQEFTDKFPAIADQVRVYAELRQLMDVSIAAAYIQEQDFYGQAEWAMPVLGNESALTVQTYTAPEQVETAVNAVWRGNTLMTPLGGGVQMMPRKALAKETLVVDREGRNNEVKQSAGPSDLKDGQWWWD</sequence>
<evidence type="ECO:0000313" key="4">
    <source>
        <dbReference type="Proteomes" id="UP000321353"/>
    </source>
</evidence>
<dbReference type="Pfam" id="PF07643">
    <property type="entry name" value="DUF1598"/>
    <property type="match status" value="1"/>
</dbReference>
<keyword evidence="2" id="KW-0732">Signal</keyword>
<feature type="chain" id="PRO_5023122708" description="DUF1598 domain-containing protein" evidence="2">
    <location>
        <begin position="27"/>
        <end position="466"/>
    </location>
</feature>